<feature type="transmembrane region" description="Helical" evidence="6">
    <location>
        <begin position="165"/>
        <end position="184"/>
    </location>
</feature>
<evidence type="ECO:0000256" key="4">
    <source>
        <dbReference type="ARBA" id="ARBA00023136"/>
    </source>
</evidence>
<feature type="compositionally biased region" description="Basic and acidic residues" evidence="5">
    <location>
        <begin position="1"/>
        <end position="11"/>
    </location>
</feature>
<reference evidence="7" key="1">
    <citation type="submission" date="2022-12" db="EMBL/GenBank/DDBJ databases">
        <title>Genome assemblies of Blomia tropicalis.</title>
        <authorList>
            <person name="Cui Y."/>
        </authorList>
    </citation>
    <scope>NUCLEOTIDE SEQUENCE</scope>
    <source>
        <tissue evidence="7">Adult mites</tissue>
    </source>
</reference>
<sequence>MVKPYHDRVDSNESNDIQQAQQQQQPIDESMDQEQIIADFGVEHQQQPKRTQNVVQPMSLEKPDINEAEYGHKAPINIPVPAYTNYTSFVRLCMYILFAFYIIFAFLILSASNVDLRNPEQLLSKITNLDAEELTIERIFSLNSLFLTISAIIGIFSFHYHKYKLFVSFSAGLLFTMCYAIFSLKYSYNAYNHMSNVLDNNVTVSDIFQKEMIDYNWINYKNDSSLFINQFQFEYNCCGNKNGYRDWVPLKPDSVPNGAFPISCCRVHFDDQMNVAWCSYNDVETKPSCPEAFLSHLIHVQNRFKIQVMLLCEIVVTNIFTVVVFFFLICRGQRL</sequence>
<evidence type="ECO:0000313" key="8">
    <source>
        <dbReference type="Proteomes" id="UP001142055"/>
    </source>
</evidence>
<dbReference type="Proteomes" id="UP001142055">
    <property type="component" value="Chromosome 4"/>
</dbReference>
<dbReference type="OMA" id="TILEIQI"/>
<protein>
    <recommendedName>
        <fullName evidence="9">Tetraspanin</fullName>
    </recommendedName>
</protein>
<dbReference type="Gene3D" id="1.10.1450.10">
    <property type="entry name" value="Tetraspanin"/>
    <property type="match status" value="1"/>
</dbReference>
<name>A0A9Q0LYQ4_BLOTA</name>
<dbReference type="SUPFAM" id="SSF48652">
    <property type="entry name" value="Tetraspanin"/>
    <property type="match status" value="1"/>
</dbReference>
<gene>
    <name evidence="7" type="ORF">RDWZM_010409</name>
</gene>
<evidence type="ECO:0000256" key="6">
    <source>
        <dbReference type="SAM" id="Phobius"/>
    </source>
</evidence>
<evidence type="ECO:0000256" key="2">
    <source>
        <dbReference type="ARBA" id="ARBA00022692"/>
    </source>
</evidence>
<keyword evidence="2 6" id="KW-0812">Transmembrane</keyword>
<evidence type="ECO:0008006" key="9">
    <source>
        <dbReference type="Google" id="ProtNLM"/>
    </source>
</evidence>
<feature type="region of interest" description="Disordered" evidence="5">
    <location>
        <begin position="1"/>
        <end position="32"/>
    </location>
</feature>
<feature type="transmembrane region" description="Helical" evidence="6">
    <location>
        <begin position="139"/>
        <end position="158"/>
    </location>
</feature>
<accession>A0A9Q0LYQ4</accession>
<dbReference type="InterPro" id="IPR008952">
    <property type="entry name" value="Tetraspanin_EC2_sf"/>
</dbReference>
<dbReference type="AlphaFoldDB" id="A0A9Q0LYQ4"/>
<dbReference type="Pfam" id="PF00335">
    <property type="entry name" value="Tetraspanin"/>
    <property type="match status" value="1"/>
</dbReference>
<feature type="transmembrane region" description="Helical" evidence="6">
    <location>
        <begin position="92"/>
        <end position="112"/>
    </location>
</feature>
<evidence type="ECO:0000256" key="3">
    <source>
        <dbReference type="ARBA" id="ARBA00022989"/>
    </source>
</evidence>
<comment type="subcellular location">
    <subcellularLocation>
        <location evidence="1">Membrane</location>
        <topology evidence="1">Multi-pass membrane protein</topology>
    </subcellularLocation>
</comment>
<feature type="transmembrane region" description="Helical" evidence="6">
    <location>
        <begin position="306"/>
        <end position="330"/>
    </location>
</feature>
<evidence type="ECO:0000256" key="1">
    <source>
        <dbReference type="ARBA" id="ARBA00004141"/>
    </source>
</evidence>
<keyword evidence="3 6" id="KW-1133">Transmembrane helix</keyword>
<dbReference type="GO" id="GO:0016020">
    <property type="term" value="C:membrane"/>
    <property type="evidence" value="ECO:0007669"/>
    <property type="project" value="UniProtKB-SubCell"/>
</dbReference>
<evidence type="ECO:0000256" key="5">
    <source>
        <dbReference type="SAM" id="MobiDB-lite"/>
    </source>
</evidence>
<organism evidence="7 8">
    <name type="scientific">Blomia tropicalis</name>
    <name type="common">Mite</name>
    <dbReference type="NCBI Taxonomy" id="40697"/>
    <lineage>
        <taxon>Eukaryota</taxon>
        <taxon>Metazoa</taxon>
        <taxon>Ecdysozoa</taxon>
        <taxon>Arthropoda</taxon>
        <taxon>Chelicerata</taxon>
        <taxon>Arachnida</taxon>
        <taxon>Acari</taxon>
        <taxon>Acariformes</taxon>
        <taxon>Sarcoptiformes</taxon>
        <taxon>Astigmata</taxon>
        <taxon>Glycyphagoidea</taxon>
        <taxon>Echimyopodidae</taxon>
        <taxon>Blomia</taxon>
    </lineage>
</organism>
<evidence type="ECO:0000313" key="7">
    <source>
        <dbReference type="EMBL" id="KAJ6215909.1"/>
    </source>
</evidence>
<dbReference type="EMBL" id="JAPWDV010000004">
    <property type="protein sequence ID" value="KAJ6215909.1"/>
    <property type="molecule type" value="Genomic_DNA"/>
</dbReference>
<dbReference type="InterPro" id="IPR018499">
    <property type="entry name" value="Tetraspanin/Peripherin"/>
</dbReference>
<keyword evidence="8" id="KW-1185">Reference proteome</keyword>
<keyword evidence="4 6" id="KW-0472">Membrane</keyword>
<proteinExistence type="predicted"/>
<comment type="caution">
    <text evidence="7">The sequence shown here is derived from an EMBL/GenBank/DDBJ whole genome shotgun (WGS) entry which is preliminary data.</text>
</comment>